<evidence type="ECO:0000313" key="6">
    <source>
        <dbReference type="EMBL" id="KAB2580973.1"/>
    </source>
</evidence>
<evidence type="ECO:0000256" key="4">
    <source>
        <dbReference type="SAM" id="MobiDB-lite"/>
    </source>
</evidence>
<comment type="caution">
    <text evidence="6">The sequence shown here is derived from an EMBL/GenBank/DDBJ whole genome shotgun (WGS) entry which is preliminary data.</text>
</comment>
<comment type="similarity">
    <text evidence="1">Belongs to the CSN7/EIF3M family. CSN7 subfamily.</text>
</comment>
<dbReference type="Pfam" id="PF01399">
    <property type="entry name" value="PCI"/>
    <property type="match status" value="1"/>
</dbReference>
<dbReference type="InterPro" id="IPR000717">
    <property type="entry name" value="PCI_dom"/>
</dbReference>
<feature type="coiled-coil region" evidence="3">
    <location>
        <begin position="187"/>
        <end position="219"/>
    </location>
</feature>
<dbReference type="Pfam" id="PF22061">
    <property type="entry name" value="CSN7_HB_subdom"/>
    <property type="match status" value="1"/>
</dbReference>
<dbReference type="Proteomes" id="UP000325902">
    <property type="component" value="Unassembled WGS sequence"/>
</dbReference>
<evidence type="ECO:0000256" key="2">
    <source>
        <dbReference type="ARBA" id="ARBA00022790"/>
    </source>
</evidence>
<evidence type="ECO:0000313" key="7">
    <source>
        <dbReference type="Proteomes" id="UP000325902"/>
    </source>
</evidence>
<proteinExistence type="inferred from homology"/>
<accession>A0A5N5DT98</accession>
<dbReference type="PROSITE" id="PS50250">
    <property type="entry name" value="PCI"/>
    <property type="match status" value="1"/>
</dbReference>
<organism evidence="6 7">
    <name type="scientific">Lasiodiplodia theobromae</name>
    <dbReference type="NCBI Taxonomy" id="45133"/>
    <lineage>
        <taxon>Eukaryota</taxon>
        <taxon>Fungi</taxon>
        <taxon>Dikarya</taxon>
        <taxon>Ascomycota</taxon>
        <taxon>Pezizomycotina</taxon>
        <taxon>Dothideomycetes</taxon>
        <taxon>Dothideomycetes incertae sedis</taxon>
        <taxon>Botryosphaeriales</taxon>
        <taxon>Botryosphaeriaceae</taxon>
        <taxon>Lasiodiplodia</taxon>
    </lineage>
</organism>
<dbReference type="PANTHER" id="PTHR15350:SF5">
    <property type="entry name" value="COP9 SIGNALOSOME COMPLEX SUBUNIT 7"/>
    <property type="match status" value="1"/>
</dbReference>
<dbReference type="SMART" id="SM00088">
    <property type="entry name" value="PINT"/>
    <property type="match status" value="1"/>
</dbReference>
<sequence>MEQTRALNALEPFLALSKSANSPRAAADLVTQATSAPNTYVFAELLQATTIQALRDSPEHARYLRLLEIFAWGTWQDYTAAKDNLPTLSEAQTQKLKLLSLLPLAAQPTTQLTYDHLRATLDVATTRALEDLLIQAIYSHLITGSLDPAAARVTVTSVAPLRDLSPGSVPSLVAELAAWQTRCDDTLADLDAEIAGVRRRAAEREARRRKEELLRQRVEAGYEEKANAKRSHPSANGNQPAEGGDGDAMEVDEGIGEGDDGGSSGGKASRGAKRTAFSGRSR</sequence>
<dbReference type="OrthoDB" id="10265275at2759"/>
<name>A0A5N5DT98_9PEZI</name>
<evidence type="ECO:0000256" key="3">
    <source>
        <dbReference type="SAM" id="Coils"/>
    </source>
</evidence>
<keyword evidence="3" id="KW-0175">Coiled coil</keyword>
<evidence type="ECO:0000256" key="1">
    <source>
        <dbReference type="ARBA" id="ARBA00008482"/>
    </source>
</evidence>
<dbReference type="EMBL" id="VCHE01000002">
    <property type="protein sequence ID" value="KAB2580973.1"/>
    <property type="molecule type" value="Genomic_DNA"/>
</dbReference>
<protein>
    <submittedName>
        <fullName evidence="6">COP9 signalosome complex subunit 7</fullName>
    </submittedName>
</protein>
<feature type="compositionally biased region" description="Acidic residues" evidence="4">
    <location>
        <begin position="244"/>
        <end position="260"/>
    </location>
</feature>
<gene>
    <name evidence="6" type="primary">csnG</name>
    <name evidence="6" type="ORF">DBV05_g651</name>
</gene>
<dbReference type="InterPro" id="IPR045237">
    <property type="entry name" value="COPS7/eIF3m"/>
</dbReference>
<evidence type="ECO:0000259" key="5">
    <source>
        <dbReference type="PROSITE" id="PS50250"/>
    </source>
</evidence>
<feature type="region of interest" description="Disordered" evidence="4">
    <location>
        <begin position="222"/>
        <end position="282"/>
    </location>
</feature>
<reference evidence="6 7" key="1">
    <citation type="journal article" date="2019" name="Sci. Rep.">
        <title>A multi-omics analysis of the grapevine pathogen Lasiodiplodia theobromae reveals that temperature affects the expression of virulence- and pathogenicity-related genes.</title>
        <authorList>
            <person name="Felix C."/>
            <person name="Meneses R."/>
            <person name="Goncalves M.F.M."/>
            <person name="Tilleman L."/>
            <person name="Duarte A.S."/>
            <person name="Jorrin-Novo J.V."/>
            <person name="Van de Peer Y."/>
            <person name="Deforce D."/>
            <person name="Van Nieuwerburgh F."/>
            <person name="Esteves A.C."/>
            <person name="Alves A."/>
        </authorList>
    </citation>
    <scope>NUCLEOTIDE SEQUENCE [LARGE SCALE GENOMIC DNA]</scope>
    <source>
        <strain evidence="6 7">LA-SOL3</strain>
    </source>
</reference>
<dbReference type="PANTHER" id="PTHR15350">
    <property type="entry name" value="COP9 SIGNALOSOME COMPLEX SUBUNIT 7/DENDRITIC CELL PROTEIN GA17"/>
    <property type="match status" value="1"/>
</dbReference>
<keyword evidence="2" id="KW-0736">Signalosome</keyword>
<dbReference type="AlphaFoldDB" id="A0A5N5DT98"/>
<feature type="domain" description="PCI" evidence="5">
    <location>
        <begin position="1"/>
        <end position="160"/>
    </location>
</feature>
<keyword evidence="7" id="KW-1185">Reference proteome</keyword>
<dbReference type="GO" id="GO:0008180">
    <property type="term" value="C:COP9 signalosome"/>
    <property type="evidence" value="ECO:0007669"/>
    <property type="project" value="UniProtKB-KW"/>
</dbReference>